<evidence type="ECO:0000313" key="2">
    <source>
        <dbReference type="EMBL" id="KAK8854025.1"/>
    </source>
</evidence>
<evidence type="ECO:0000256" key="1">
    <source>
        <dbReference type="ARBA" id="ARBA00010105"/>
    </source>
</evidence>
<dbReference type="Pfam" id="PF03690">
    <property type="entry name" value="MYG1_exonuc"/>
    <property type="match status" value="1"/>
</dbReference>
<dbReference type="PANTHER" id="PTHR11215:SF1">
    <property type="entry name" value="MYG1 EXONUCLEASE"/>
    <property type="match status" value="1"/>
</dbReference>
<gene>
    <name evidence="2" type="ORF">M9Y10_016574</name>
</gene>
<keyword evidence="3" id="KW-1185">Reference proteome</keyword>
<dbReference type="InterPro" id="IPR003226">
    <property type="entry name" value="MYG1_exonuclease"/>
</dbReference>
<organism evidence="2 3">
    <name type="scientific">Tritrichomonas musculus</name>
    <dbReference type="NCBI Taxonomy" id="1915356"/>
    <lineage>
        <taxon>Eukaryota</taxon>
        <taxon>Metamonada</taxon>
        <taxon>Parabasalia</taxon>
        <taxon>Tritrichomonadida</taxon>
        <taxon>Tritrichomonadidae</taxon>
        <taxon>Tritrichomonas</taxon>
    </lineage>
</organism>
<protein>
    <recommendedName>
        <fullName evidence="4">Metal-dependent protein hydrolase</fullName>
    </recommendedName>
</protein>
<comment type="caution">
    <text evidence="2">The sequence shown here is derived from an EMBL/GenBank/DDBJ whole genome shotgun (WGS) entry which is preliminary data.</text>
</comment>
<dbReference type="PANTHER" id="PTHR11215">
    <property type="entry name" value="METAL DEPENDENT HYDROLASE - RELATED"/>
    <property type="match status" value="1"/>
</dbReference>
<accession>A0ABR2HWL2</accession>
<reference evidence="2 3" key="1">
    <citation type="submission" date="2024-04" db="EMBL/GenBank/DDBJ databases">
        <title>Tritrichomonas musculus Genome.</title>
        <authorList>
            <person name="Alves-Ferreira E."/>
            <person name="Grigg M."/>
            <person name="Lorenzi H."/>
            <person name="Galac M."/>
        </authorList>
    </citation>
    <scope>NUCLEOTIDE SEQUENCE [LARGE SCALE GENOMIC DNA]</scope>
    <source>
        <strain evidence="2 3">EAF2021</strain>
    </source>
</reference>
<dbReference type="EMBL" id="JAPFFF010000021">
    <property type="protein sequence ID" value="KAK8854025.1"/>
    <property type="molecule type" value="Genomic_DNA"/>
</dbReference>
<evidence type="ECO:0000313" key="3">
    <source>
        <dbReference type="Proteomes" id="UP001470230"/>
    </source>
</evidence>
<sequence length="322" mass="37239">MTKIAVHNGAFHADDSLAAYLLLNTKEFADSEIIRTRDPDVINECDVVADVGGIYDRLLQRYDHHQTTFSDTFPGSSIPMSSCGLVYYHYGEEVIQNLCKKLNLTIEEEDIDFTYKYLYFHFVQEIDAQDNGINPSQEKPSYTVSSDITHRISRLNPHWKIENPDYDAAFQEAIKLIGNDFEFFLTYTIKYSISNYKIAKDAYENRFDFDPSGLLLNLPKYFPVEDFLDILENKEKKVLYCIYGRIDENKNKSWAVRTINTDKPFESRKPLPFPGVNSQEMEEKTGIEGLIFAHKNPFLAVFKTKEQALQYAKFAANYNPTI</sequence>
<name>A0ABR2HWL2_9EUKA</name>
<proteinExistence type="inferred from homology"/>
<evidence type="ECO:0008006" key="4">
    <source>
        <dbReference type="Google" id="ProtNLM"/>
    </source>
</evidence>
<comment type="similarity">
    <text evidence="1">Belongs to the MYG1 family.</text>
</comment>
<dbReference type="Proteomes" id="UP001470230">
    <property type="component" value="Unassembled WGS sequence"/>
</dbReference>